<feature type="compositionally biased region" description="Low complexity" evidence="1">
    <location>
        <begin position="22"/>
        <end position="32"/>
    </location>
</feature>
<reference evidence="2" key="1">
    <citation type="submission" date="2023-03" db="EMBL/GenBank/DDBJ databases">
        <title>Massive genome expansion in bonnet fungi (Mycena s.s.) driven by repeated elements and novel gene families across ecological guilds.</title>
        <authorList>
            <consortium name="Lawrence Berkeley National Laboratory"/>
            <person name="Harder C.B."/>
            <person name="Miyauchi S."/>
            <person name="Viragh M."/>
            <person name="Kuo A."/>
            <person name="Thoen E."/>
            <person name="Andreopoulos B."/>
            <person name="Lu D."/>
            <person name="Skrede I."/>
            <person name="Drula E."/>
            <person name="Henrissat B."/>
            <person name="Morin E."/>
            <person name="Kohler A."/>
            <person name="Barry K."/>
            <person name="LaButti K."/>
            <person name="Morin E."/>
            <person name="Salamov A."/>
            <person name="Lipzen A."/>
            <person name="Mereny Z."/>
            <person name="Hegedus B."/>
            <person name="Baldrian P."/>
            <person name="Stursova M."/>
            <person name="Weitz H."/>
            <person name="Taylor A."/>
            <person name="Grigoriev I.V."/>
            <person name="Nagy L.G."/>
            <person name="Martin F."/>
            <person name="Kauserud H."/>
        </authorList>
    </citation>
    <scope>NUCLEOTIDE SEQUENCE</scope>
    <source>
        <strain evidence="2">CBHHK182m</strain>
    </source>
</reference>
<comment type="caution">
    <text evidence="2">The sequence shown here is derived from an EMBL/GenBank/DDBJ whole genome shotgun (WGS) entry which is preliminary data.</text>
</comment>
<evidence type="ECO:0000313" key="2">
    <source>
        <dbReference type="EMBL" id="KAJ7777457.1"/>
    </source>
</evidence>
<sequence length="238" mass="26910">MLTAIANFTDPFASEDSDNAYDSDASSLLSSAPVTRSQTPVSPDHGQPTTAHLHEAHASDPTPILTAASSPLQPAPLRYPPLEFTLMPWTRYRFQLHTLRCRIQAAVRFAQPRYPTLITALQHVAEECNKLWYSLPPQDPIIRIPNDDLLELFSVYPSSPETTRDYDHYFPAALHPLLLRHREQLGLMSSELYNAMTRYSWPSSNPIVWASAYIRRVERLLAPLSPPAPSDDHEDFVH</sequence>
<evidence type="ECO:0000256" key="1">
    <source>
        <dbReference type="SAM" id="MobiDB-lite"/>
    </source>
</evidence>
<dbReference type="EMBL" id="JARKIB010000008">
    <property type="protein sequence ID" value="KAJ7777457.1"/>
    <property type="molecule type" value="Genomic_DNA"/>
</dbReference>
<name>A0AAD7K3E0_9AGAR</name>
<organism evidence="2 3">
    <name type="scientific">Mycena metata</name>
    <dbReference type="NCBI Taxonomy" id="1033252"/>
    <lineage>
        <taxon>Eukaryota</taxon>
        <taxon>Fungi</taxon>
        <taxon>Dikarya</taxon>
        <taxon>Basidiomycota</taxon>
        <taxon>Agaricomycotina</taxon>
        <taxon>Agaricomycetes</taxon>
        <taxon>Agaricomycetidae</taxon>
        <taxon>Agaricales</taxon>
        <taxon>Marasmiineae</taxon>
        <taxon>Mycenaceae</taxon>
        <taxon>Mycena</taxon>
    </lineage>
</organism>
<keyword evidence="3" id="KW-1185">Reference proteome</keyword>
<protein>
    <submittedName>
        <fullName evidence="2">Uncharacterized protein</fullName>
    </submittedName>
</protein>
<gene>
    <name evidence="2" type="ORF">B0H16DRAFT_1505591</name>
</gene>
<feature type="region of interest" description="Disordered" evidence="1">
    <location>
        <begin position="16"/>
        <end position="51"/>
    </location>
</feature>
<evidence type="ECO:0000313" key="3">
    <source>
        <dbReference type="Proteomes" id="UP001215598"/>
    </source>
</evidence>
<dbReference type="AlphaFoldDB" id="A0AAD7K3E0"/>
<dbReference type="Proteomes" id="UP001215598">
    <property type="component" value="Unassembled WGS sequence"/>
</dbReference>
<proteinExistence type="predicted"/>
<accession>A0AAD7K3E0</accession>